<dbReference type="eggNOG" id="ENOG502RQW9">
    <property type="taxonomic scope" value="Eukaryota"/>
</dbReference>
<dbReference type="EMBL" id="DS989823">
    <property type="protein sequence ID" value="EFQ99120.1"/>
    <property type="molecule type" value="Genomic_DNA"/>
</dbReference>
<evidence type="ECO:0000313" key="3">
    <source>
        <dbReference type="Proteomes" id="UP000002669"/>
    </source>
</evidence>
<dbReference type="VEuPathDB" id="FungiDB:MGYG_02132"/>
<dbReference type="OMA" id="RYWQSIR"/>
<reference evidence="3" key="1">
    <citation type="journal article" date="2012" name="MBio">
        <title>Comparative genome analysis of Trichophyton rubrum and related dermatophytes reveals candidate genes involved in infection.</title>
        <authorList>
            <person name="Martinez D.A."/>
            <person name="Oliver B.G."/>
            <person name="Graeser Y."/>
            <person name="Goldberg J.M."/>
            <person name="Li W."/>
            <person name="Martinez-Rossi N.M."/>
            <person name="Monod M."/>
            <person name="Shelest E."/>
            <person name="Barton R.C."/>
            <person name="Birch E."/>
            <person name="Brakhage A.A."/>
            <person name="Chen Z."/>
            <person name="Gurr S.J."/>
            <person name="Heiman D."/>
            <person name="Heitman J."/>
            <person name="Kosti I."/>
            <person name="Rossi A."/>
            <person name="Saif S."/>
            <person name="Samalova M."/>
            <person name="Saunders C.W."/>
            <person name="Shea T."/>
            <person name="Summerbell R.C."/>
            <person name="Xu J."/>
            <person name="Young S."/>
            <person name="Zeng Q."/>
            <person name="Birren B.W."/>
            <person name="Cuomo C.A."/>
            <person name="White T.C."/>
        </authorList>
    </citation>
    <scope>NUCLEOTIDE SEQUENCE [LARGE SCALE GENOMIC DNA]</scope>
    <source>
        <strain evidence="3">ATCC MYA-4604 / CBS 118893</strain>
    </source>
</reference>
<feature type="region of interest" description="Disordered" evidence="1">
    <location>
        <begin position="12"/>
        <end position="31"/>
    </location>
</feature>
<evidence type="ECO:0000256" key="1">
    <source>
        <dbReference type="SAM" id="MobiDB-lite"/>
    </source>
</evidence>
<name>E4UPY6_ARTGP</name>
<keyword evidence="3" id="KW-1185">Reference proteome</keyword>
<evidence type="ECO:0000313" key="2">
    <source>
        <dbReference type="EMBL" id="EFQ99120.1"/>
    </source>
</evidence>
<sequence length="217" mass="25102">MAGRHFQIYVDPGCQPGNDSPQRPVSLPSRPTPAVAYNWDDPSEYQVPEVAPGRNFAERLVRSAEMSIQQHERDVAIFRVLCPTEIYYIGTMLLKIVQKLHLLEDEPVPLHALISEAEETKFDELNDYPVPVRYWGSIRGIRDYFREEEPDARFPDTAAHFATLLLRPDKRYLRLRWSGAFELAYGRSVLEMATTWQKELPNLLQIPSDDWMFGPNL</sequence>
<proteinExistence type="predicted"/>
<dbReference type="HOGENOM" id="CLU_1332772_0_0_1"/>
<dbReference type="OrthoDB" id="4173432at2759"/>
<dbReference type="AlphaFoldDB" id="E4UPY6"/>
<accession>E4UPY6</accession>
<organism evidence="3">
    <name type="scientific">Arthroderma gypseum (strain ATCC MYA-4604 / CBS 118893)</name>
    <name type="common">Microsporum gypseum</name>
    <dbReference type="NCBI Taxonomy" id="535722"/>
    <lineage>
        <taxon>Eukaryota</taxon>
        <taxon>Fungi</taxon>
        <taxon>Dikarya</taxon>
        <taxon>Ascomycota</taxon>
        <taxon>Pezizomycotina</taxon>
        <taxon>Eurotiomycetes</taxon>
        <taxon>Eurotiomycetidae</taxon>
        <taxon>Onygenales</taxon>
        <taxon>Arthrodermataceae</taxon>
        <taxon>Nannizzia</taxon>
    </lineage>
</organism>
<gene>
    <name evidence="2" type="ORF">MGYG_02132</name>
</gene>
<dbReference type="InParanoid" id="E4UPY6"/>
<dbReference type="RefSeq" id="XP_003174603.1">
    <property type="nucleotide sequence ID" value="XM_003174555.1"/>
</dbReference>
<protein>
    <submittedName>
        <fullName evidence="2">Uncharacterized protein</fullName>
    </submittedName>
</protein>
<dbReference type="Proteomes" id="UP000002669">
    <property type="component" value="Unassembled WGS sequence"/>
</dbReference>
<dbReference type="GeneID" id="10029900"/>